<name>A0ABP7HVY1_9ACTN</name>
<evidence type="ECO:0000313" key="2">
    <source>
        <dbReference type="Proteomes" id="UP001500888"/>
    </source>
</evidence>
<sequence length="70" mass="8043">MLMARAMLHVPPRVPRWTARRGAAVLADAACGEVSVTKDMVAIEAMDVAMRRRRDWRMRKFPSEGRERMS</sequence>
<comment type="caution">
    <text evidence="1">The sequence shown here is derived from an EMBL/GenBank/DDBJ whole genome shotgun (WGS) entry which is preliminary data.</text>
</comment>
<keyword evidence="2" id="KW-1185">Reference proteome</keyword>
<accession>A0ABP7HVY1</accession>
<organism evidence="1 2">
    <name type="scientific">Sphaerisporangium flaviroseum</name>
    <dbReference type="NCBI Taxonomy" id="509199"/>
    <lineage>
        <taxon>Bacteria</taxon>
        <taxon>Bacillati</taxon>
        <taxon>Actinomycetota</taxon>
        <taxon>Actinomycetes</taxon>
        <taxon>Streptosporangiales</taxon>
        <taxon>Streptosporangiaceae</taxon>
        <taxon>Sphaerisporangium</taxon>
    </lineage>
</organism>
<evidence type="ECO:0000313" key="1">
    <source>
        <dbReference type="EMBL" id="GAA3799856.1"/>
    </source>
</evidence>
<reference evidence="2" key="1">
    <citation type="journal article" date="2019" name="Int. J. Syst. Evol. Microbiol.">
        <title>The Global Catalogue of Microorganisms (GCM) 10K type strain sequencing project: providing services to taxonomists for standard genome sequencing and annotation.</title>
        <authorList>
            <consortium name="The Broad Institute Genomics Platform"/>
            <consortium name="The Broad Institute Genome Sequencing Center for Infectious Disease"/>
            <person name="Wu L."/>
            <person name="Ma J."/>
        </authorList>
    </citation>
    <scope>NUCLEOTIDE SEQUENCE [LARGE SCALE GENOMIC DNA]</scope>
    <source>
        <strain evidence="2">JCM 16908</strain>
    </source>
</reference>
<proteinExistence type="predicted"/>
<protein>
    <submittedName>
        <fullName evidence="1">Uncharacterized protein</fullName>
    </submittedName>
</protein>
<dbReference type="EMBL" id="BAAAZR010000002">
    <property type="protein sequence ID" value="GAA3799856.1"/>
    <property type="molecule type" value="Genomic_DNA"/>
</dbReference>
<dbReference type="Proteomes" id="UP001500888">
    <property type="component" value="Unassembled WGS sequence"/>
</dbReference>
<gene>
    <name evidence="1" type="ORF">GCM10022226_19200</name>
</gene>